<sequence>MPHRHRLPSHHLASLNASEPPTTFFEVDRPIRPPRSSLGPCSTLLLSHADCRGRQFDHIFGVWLSGAELLRSCTAEPRATDIVWTVSRDITRYAALLAEPGEIAVYLGNLVDSTYTGIYHANLTLHLYFHTAPPPTPQQADLIVPISRSLPLNDGQWFALQNATDVQGKKLAIPSNTYRAVLEVFVSFHSNNEFWYTNPPNDY</sequence>
<reference evidence="2 3" key="1">
    <citation type="submission" date="2019-11" db="EMBL/GenBank/DDBJ databases">
        <title>Whole genome sequence of Oryza granulata.</title>
        <authorList>
            <person name="Li W."/>
        </authorList>
    </citation>
    <scope>NUCLEOTIDE SEQUENCE [LARGE SCALE GENOMIC DNA]</scope>
    <source>
        <strain evidence="3">cv. Menghai</strain>
        <tissue evidence="2">Leaf</tissue>
    </source>
</reference>
<dbReference type="AlphaFoldDB" id="A0A6G1DCE7"/>
<dbReference type="InterPro" id="IPR056948">
    <property type="entry name" value="PNGaseA_N"/>
</dbReference>
<name>A0A6G1DCE7_9ORYZ</name>
<gene>
    <name evidence="2" type="ORF">E2562_001364</name>
</gene>
<evidence type="ECO:0000259" key="1">
    <source>
        <dbReference type="Pfam" id="PF12222"/>
    </source>
</evidence>
<accession>A0A6G1DCE7</accession>
<dbReference type="PANTHER" id="PTHR31104">
    <property type="entry name" value="PEPTIDE-N4-(N-ACETYL-BETA-GLUCOSAMINYL)ASPARAGINE AMIDASE A PROTEIN"/>
    <property type="match status" value="1"/>
</dbReference>
<dbReference type="OrthoDB" id="1711227at2759"/>
<dbReference type="EMBL" id="SPHZ02000006">
    <property type="protein sequence ID" value="KAF0910147.1"/>
    <property type="molecule type" value="Genomic_DNA"/>
</dbReference>
<feature type="domain" description="Peptide N-acetyl-beta-D-glucosaminyl asparaginase amidase A N-terminal" evidence="1">
    <location>
        <begin position="48"/>
        <end position="202"/>
    </location>
</feature>
<dbReference type="Pfam" id="PF12222">
    <property type="entry name" value="PNGaseA"/>
    <property type="match status" value="1"/>
</dbReference>
<proteinExistence type="predicted"/>
<organism evidence="2 3">
    <name type="scientific">Oryza meyeriana var. granulata</name>
    <dbReference type="NCBI Taxonomy" id="110450"/>
    <lineage>
        <taxon>Eukaryota</taxon>
        <taxon>Viridiplantae</taxon>
        <taxon>Streptophyta</taxon>
        <taxon>Embryophyta</taxon>
        <taxon>Tracheophyta</taxon>
        <taxon>Spermatophyta</taxon>
        <taxon>Magnoliopsida</taxon>
        <taxon>Liliopsida</taxon>
        <taxon>Poales</taxon>
        <taxon>Poaceae</taxon>
        <taxon>BOP clade</taxon>
        <taxon>Oryzoideae</taxon>
        <taxon>Oryzeae</taxon>
        <taxon>Oryzinae</taxon>
        <taxon>Oryza</taxon>
        <taxon>Oryza meyeriana</taxon>
    </lineage>
</organism>
<dbReference type="Proteomes" id="UP000479710">
    <property type="component" value="Unassembled WGS sequence"/>
</dbReference>
<comment type="caution">
    <text evidence="2">The sequence shown here is derived from an EMBL/GenBank/DDBJ whole genome shotgun (WGS) entry which is preliminary data.</text>
</comment>
<evidence type="ECO:0000313" key="3">
    <source>
        <dbReference type="Proteomes" id="UP000479710"/>
    </source>
</evidence>
<keyword evidence="3" id="KW-1185">Reference proteome</keyword>
<dbReference type="InterPro" id="IPR021102">
    <property type="entry name" value="PNGase_A"/>
</dbReference>
<evidence type="ECO:0000313" key="2">
    <source>
        <dbReference type="EMBL" id="KAF0910147.1"/>
    </source>
</evidence>
<protein>
    <recommendedName>
        <fullName evidence="1">Peptide N-acetyl-beta-D-glucosaminyl asparaginase amidase A N-terminal domain-containing protein</fullName>
    </recommendedName>
</protein>